<proteinExistence type="predicted"/>
<dbReference type="GO" id="GO:0016887">
    <property type="term" value="F:ATP hydrolysis activity"/>
    <property type="evidence" value="ECO:0007669"/>
    <property type="project" value="TreeGrafter"/>
</dbReference>
<evidence type="ECO:0000259" key="4">
    <source>
        <dbReference type="SMART" id="SM01086"/>
    </source>
</evidence>
<dbReference type="InterPro" id="IPR050130">
    <property type="entry name" value="ClpA_ClpB"/>
</dbReference>
<dbReference type="STRING" id="4572.M7Y5D5"/>
<dbReference type="Gene3D" id="1.10.8.60">
    <property type="match status" value="1"/>
</dbReference>
<keyword evidence="2" id="KW-0547">Nucleotide-binding</keyword>
<dbReference type="GO" id="GO:0034605">
    <property type="term" value="P:cellular response to heat"/>
    <property type="evidence" value="ECO:0007669"/>
    <property type="project" value="TreeGrafter"/>
</dbReference>
<dbReference type="InterPro" id="IPR027417">
    <property type="entry name" value="P-loop_NTPase"/>
</dbReference>
<dbReference type="SUPFAM" id="SSF52540">
    <property type="entry name" value="P-loop containing nucleoside triphosphate hydrolases"/>
    <property type="match status" value="1"/>
</dbReference>
<gene>
    <name evidence="5" type="ORF">TRIUR3_07932</name>
</gene>
<dbReference type="GO" id="GO:0005737">
    <property type="term" value="C:cytoplasm"/>
    <property type="evidence" value="ECO:0007669"/>
    <property type="project" value="TreeGrafter"/>
</dbReference>
<protein>
    <recommendedName>
        <fullName evidence="4">Clp ATPase C-terminal domain-containing protein</fullName>
    </recommendedName>
</protein>
<keyword evidence="3" id="KW-0067">ATP-binding</keyword>
<evidence type="ECO:0000313" key="5">
    <source>
        <dbReference type="EMBL" id="EMS45023.1"/>
    </source>
</evidence>
<dbReference type="AlphaFoldDB" id="M7Y5D5"/>
<sequence length="138" mass="15860">MTSNAGSGEMTGVMVEKDMREKHGFPPEFLNRLDEVIVFRELTRPEMKEIASKMLEEVVRRMREKGMELRVTERFKEVMAEEGYDRSYGARPLRRAITRLLEDKLVDMMLAGETKEGDSLTVDVDPEGNVVVHNRRAG</sequence>
<dbReference type="PANTHER" id="PTHR11638:SF155">
    <property type="entry name" value="CHAPERONE PROTEIN CLPC1, CHLOROPLASTIC-LIKE"/>
    <property type="match status" value="1"/>
</dbReference>
<accession>M7Y5D5</accession>
<dbReference type="OMA" id="EIVIFHT"/>
<dbReference type="Pfam" id="PF10431">
    <property type="entry name" value="ClpB_D2-small"/>
    <property type="match status" value="1"/>
</dbReference>
<dbReference type="InterPro" id="IPR019489">
    <property type="entry name" value="Clp_ATPase_C"/>
</dbReference>
<evidence type="ECO:0000256" key="3">
    <source>
        <dbReference type="ARBA" id="ARBA00022840"/>
    </source>
</evidence>
<evidence type="ECO:0000256" key="1">
    <source>
        <dbReference type="ARBA" id="ARBA00022737"/>
    </source>
</evidence>
<dbReference type="FunFam" id="1.10.8.60:FF:000017">
    <property type="entry name" value="ATP-dependent chaperone ClpB"/>
    <property type="match status" value="1"/>
</dbReference>
<keyword evidence="1" id="KW-0677">Repeat</keyword>
<dbReference type="EMBL" id="KD292238">
    <property type="protein sequence ID" value="EMS45023.1"/>
    <property type="molecule type" value="Genomic_DNA"/>
</dbReference>
<name>M7Y5D5_TRIUA</name>
<organism evidence="5">
    <name type="scientific">Triticum urartu</name>
    <name type="common">Red wild einkorn</name>
    <name type="synonym">Crithodium urartu</name>
    <dbReference type="NCBI Taxonomy" id="4572"/>
    <lineage>
        <taxon>Eukaryota</taxon>
        <taxon>Viridiplantae</taxon>
        <taxon>Streptophyta</taxon>
        <taxon>Embryophyta</taxon>
        <taxon>Tracheophyta</taxon>
        <taxon>Spermatophyta</taxon>
        <taxon>Magnoliopsida</taxon>
        <taxon>Liliopsida</taxon>
        <taxon>Poales</taxon>
        <taxon>Poaceae</taxon>
        <taxon>BOP clade</taxon>
        <taxon>Pooideae</taxon>
        <taxon>Triticodae</taxon>
        <taxon>Triticeae</taxon>
        <taxon>Triticinae</taxon>
        <taxon>Triticum</taxon>
    </lineage>
</organism>
<dbReference type="eggNOG" id="KOG1051">
    <property type="taxonomic scope" value="Eukaryota"/>
</dbReference>
<dbReference type="PANTHER" id="PTHR11638">
    <property type="entry name" value="ATP-DEPENDENT CLP PROTEASE"/>
    <property type="match status" value="1"/>
</dbReference>
<dbReference type="SMART" id="SM01086">
    <property type="entry name" value="ClpB_D2-small"/>
    <property type="match status" value="1"/>
</dbReference>
<reference evidence="5" key="1">
    <citation type="journal article" date="2013" name="Nature">
        <title>Draft genome of the wheat A-genome progenitor Triticum urartu.</title>
        <authorList>
            <person name="Ling H.Q."/>
            <person name="Zhao S."/>
            <person name="Liu D."/>
            <person name="Wang J."/>
            <person name="Sun H."/>
            <person name="Zhang C."/>
            <person name="Fan H."/>
            <person name="Li D."/>
            <person name="Dong L."/>
            <person name="Tao Y."/>
            <person name="Gao C."/>
            <person name="Wu H."/>
            <person name="Li Y."/>
            <person name="Cui Y."/>
            <person name="Guo X."/>
            <person name="Zheng S."/>
            <person name="Wang B."/>
            <person name="Yu K."/>
            <person name="Liang Q."/>
            <person name="Yang W."/>
            <person name="Lou X."/>
            <person name="Chen J."/>
            <person name="Feng M."/>
            <person name="Jian J."/>
            <person name="Zhang X."/>
            <person name="Luo G."/>
            <person name="Jiang Y."/>
            <person name="Liu J."/>
            <person name="Wang Z."/>
            <person name="Sha Y."/>
            <person name="Zhang B."/>
            <person name="Wu H."/>
            <person name="Tang D."/>
            <person name="Shen Q."/>
            <person name="Xue P."/>
            <person name="Zou S."/>
            <person name="Wang X."/>
            <person name="Liu X."/>
            <person name="Wang F."/>
            <person name="Yang Y."/>
            <person name="An X."/>
            <person name="Dong Z."/>
            <person name="Zhang K."/>
            <person name="Zhang X."/>
            <person name="Luo M.C."/>
            <person name="Dvorak J."/>
            <person name="Tong Y."/>
            <person name="Wang J."/>
            <person name="Yang H."/>
            <person name="Li Z."/>
            <person name="Wang D."/>
            <person name="Zhang A."/>
            <person name="Wang J."/>
        </authorList>
    </citation>
    <scope>NUCLEOTIDE SEQUENCE</scope>
</reference>
<feature type="domain" description="Clp ATPase C-terminal" evidence="4">
    <location>
        <begin position="42"/>
        <end position="132"/>
    </location>
</feature>
<evidence type="ECO:0000256" key="2">
    <source>
        <dbReference type="ARBA" id="ARBA00022741"/>
    </source>
</evidence>
<dbReference type="GO" id="GO:0005524">
    <property type="term" value="F:ATP binding"/>
    <property type="evidence" value="ECO:0007669"/>
    <property type="project" value="UniProtKB-KW"/>
</dbReference>